<evidence type="ECO:0000313" key="2">
    <source>
        <dbReference type="Proteomes" id="UP000010793"/>
    </source>
</evidence>
<evidence type="ECO:0000313" key="1">
    <source>
        <dbReference type="EMBL" id="AGA65680.1"/>
    </source>
</evidence>
<dbReference type="Proteomes" id="UP000010793">
    <property type="component" value="Chromosome"/>
</dbReference>
<organism evidence="1 2">
    <name type="scientific">Brachyspira pilosicoli P43/6/78</name>
    <dbReference type="NCBI Taxonomy" id="1042417"/>
    <lineage>
        <taxon>Bacteria</taxon>
        <taxon>Pseudomonadati</taxon>
        <taxon>Spirochaetota</taxon>
        <taxon>Spirochaetia</taxon>
        <taxon>Brachyspirales</taxon>
        <taxon>Brachyspiraceae</taxon>
        <taxon>Brachyspira</taxon>
    </lineage>
</organism>
<dbReference type="AlphaFoldDB" id="A0A3B6VID3"/>
<dbReference type="EMBL" id="CP002873">
    <property type="protein sequence ID" value="AGA65680.1"/>
    <property type="molecule type" value="Genomic_DNA"/>
</dbReference>
<dbReference type="KEGG" id="bpip:BPP43_01720"/>
<gene>
    <name evidence="1" type="ORF">BPP43_01720</name>
</gene>
<sequence length="37" mass="4554">MIYFKYKLKESDLYTNKKEAVIKQSPLFCLVKNYFLF</sequence>
<accession>A0A3B6VID3</accession>
<reference evidence="1 2" key="1">
    <citation type="journal article" date="2013" name="Genome Announc.">
        <title>Complete Genome Sequence of the Porcine Strain Brachyspira pilosicoli P43/6/78(T.).</title>
        <authorList>
            <person name="Lin C."/>
            <person name="den Bakker H.C."/>
            <person name="Suzuki H."/>
            <person name="Lefebure T."/>
            <person name="Ponnala L."/>
            <person name="Sun Q."/>
            <person name="Stanhope M.J."/>
            <person name="Wiedmann M."/>
            <person name="Duhamel G.E."/>
        </authorList>
    </citation>
    <scope>NUCLEOTIDE SEQUENCE [LARGE SCALE GENOMIC DNA]</scope>
    <source>
        <strain evidence="1 2">P43/6/78</strain>
    </source>
</reference>
<proteinExistence type="predicted"/>
<name>A0A3B6VID3_BRAPL</name>
<protein>
    <submittedName>
        <fullName evidence="1">Uncharacterized protein</fullName>
    </submittedName>
</protein>
<keyword evidence="2" id="KW-1185">Reference proteome</keyword>